<proteinExistence type="predicted"/>
<comment type="caution">
    <text evidence="1">The sequence shown here is derived from an EMBL/GenBank/DDBJ whole genome shotgun (WGS) entry which is preliminary data.</text>
</comment>
<dbReference type="Gene3D" id="1.25.40.10">
    <property type="entry name" value="Tetratricopeptide repeat domain"/>
    <property type="match status" value="1"/>
</dbReference>
<organism evidence="1 2">
    <name type="scientific">Prosthecobacter fluviatilis</name>
    <dbReference type="NCBI Taxonomy" id="445931"/>
    <lineage>
        <taxon>Bacteria</taxon>
        <taxon>Pseudomonadati</taxon>
        <taxon>Verrucomicrobiota</taxon>
        <taxon>Verrucomicrobiia</taxon>
        <taxon>Verrucomicrobiales</taxon>
        <taxon>Verrucomicrobiaceae</taxon>
        <taxon>Prosthecobacter</taxon>
    </lineage>
</organism>
<protein>
    <recommendedName>
        <fullName evidence="3">DUF4440 domain-containing protein</fullName>
    </recommendedName>
</protein>
<evidence type="ECO:0000313" key="2">
    <source>
        <dbReference type="Proteomes" id="UP001596052"/>
    </source>
</evidence>
<sequence>MADYPSMRRMFKPAFPRKVNNKWRAKTCPFLLFRAHFEQMHRPVTSLLASLLLIFPLAVFAQTPPEDDSPSKIRVSLLPGTPDVDAATQAVLTDWLTQFQRTIYRMKIRDYLQMVDWDALIEATYAGSAVQPDLSKKLLLKKAMILTSERMFPVMRPFFLFLDAEIRRIDVDGDKAVIIARTHDEGGSEFKLRWWLQRHGSHWQMTDYENITVSTRFSALLLMGFQAASSPEGLSKEQASKFIQMGIAMQDGEIDKAYTLVKELDASKLPAVLTEVFLAAKLGVLSQMDGKKDELETALRDLEKIAPTNPVLFLMRTATSYDASDYKNTILWAKKIGASVGHDEDTWSMLADSYRELKEDKEYLAASEGWVADYPNSPTALWNFWQALPEAQREGRIKPLLEKITPAEDGLVEFADNAMIEDDAAAMKMTISVMQARKLAPETVDEFQSSLKMILDAQKSTPEKRK</sequence>
<keyword evidence="2" id="KW-1185">Reference proteome</keyword>
<dbReference type="EMBL" id="JBHSMQ010000016">
    <property type="protein sequence ID" value="MFC5458088.1"/>
    <property type="molecule type" value="Genomic_DNA"/>
</dbReference>
<dbReference type="InterPro" id="IPR011990">
    <property type="entry name" value="TPR-like_helical_dom_sf"/>
</dbReference>
<name>A0ABW0KX17_9BACT</name>
<accession>A0ABW0KX17</accession>
<dbReference type="Proteomes" id="UP001596052">
    <property type="component" value="Unassembled WGS sequence"/>
</dbReference>
<dbReference type="RefSeq" id="WP_377172073.1">
    <property type="nucleotide sequence ID" value="NZ_JBHSMQ010000016.1"/>
</dbReference>
<evidence type="ECO:0008006" key="3">
    <source>
        <dbReference type="Google" id="ProtNLM"/>
    </source>
</evidence>
<reference evidence="2" key="1">
    <citation type="journal article" date="2019" name="Int. J. Syst. Evol. Microbiol.">
        <title>The Global Catalogue of Microorganisms (GCM) 10K type strain sequencing project: providing services to taxonomists for standard genome sequencing and annotation.</title>
        <authorList>
            <consortium name="The Broad Institute Genomics Platform"/>
            <consortium name="The Broad Institute Genome Sequencing Center for Infectious Disease"/>
            <person name="Wu L."/>
            <person name="Ma J."/>
        </authorList>
    </citation>
    <scope>NUCLEOTIDE SEQUENCE [LARGE SCALE GENOMIC DNA]</scope>
    <source>
        <strain evidence="2">CGMCC 4.1469</strain>
    </source>
</reference>
<evidence type="ECO:0000313" key="1">
    <source>
        <dbReference type="EMBL" id="MFC5458088.1"/>
    </source>
</evidence>
<gene>
    <name evidence="1" type="ORF">ACFQDI_24675</name>
</gene>